<dbReference type="STRING" id="197479.BFW38_08075"/>
<comment type="caution">
    <text evidence="1">The sequence shown here is derived from an EMBL/GenBank/DDBJ whole genome shotgun (WGS) entry which is preliminary data.</text>
</comment>
<reference evidence="1 2" key="1">
    <citation type="submission" date="2016-08" db="EMBL/GenBank/DDBJ databases">
        <authorList>
            <person name="Seilhamer J.J."/>
        </authorList>
    </citation>
    <scope>NUCLEOTIDE SEQUENCE [LARGE SCALE GENOMIC DNA]</scope>
    <source>
        <strain evidence="1 2">PH27A</strain>
    </source>
</reference>
<sequence>MIKDRDLKTVAHPDFKNVIDKKLESFLSRFYSEVEGGDHLLKSEDINLEYYKRNVIEIILRLRMKRWIDALTIHYFTKHNPFLAKKWAAYTEDEMLHDEMFIKDLERLGVSHKEVYGTDPMFSTKLLQGYFYYGLEHEGRPLASLSSSYFIEKMSIYTQPDWIENIEKRLGKGMAKGQHAHVSHDIEDDHSLFVWNVLMKFVESDQDKKKVEEHIENVFTLFCAFYTELYRKTIAKTESESAVVNVLTN</sequence>
<dbReference type="Proteomes" id="UP000094291">
    <property type="component" value="Unassembled WGS sequence"/>
</dbReference>
<name>A0A1E2V942_9GAMM</name>
<accession>A0A1E2V942</accession>
<dbReference type="RefSeq" id="WP_068997927.1">
    <property type="nucleotide sequence ID" value="NZ_MDTQ01000001.1"/>
</dbReference>
<organism evidence="1 2">
    <name type="scientific">Terasakiispira papahanaumokuakeensis</name>
    <dbReference type="NCBI Taxonomy" id="197479"/>
    <lineage>
        <taxon>Bacteria</taxon>
        <taxon>Pseudomonadati</taxon>
        <taxon>Pseudomonadota</taxon>
        <taxon>Gammaproteobacteria</taxon>
        <taxon>Oceanospirillales</taxon>
        <taxon>Terasakiispira</taxon>
    </lineage>
</organism>
<dbReference type="OrthoDB" id="6916651at2"/>
<evidence type="ECO:0000313" key="1">
    <source>
        <dbReference type="EMBL" id="ODC03511.1"/>
    </source>
</evidence>
<dbReference type="SUPFAM" id="SSF48613">
    <property type="entry name" value="Heme oxygenase-like"/>
    <property type="match status" value="1"/>
</dbReference>
<gene>
    <name evidence="1" type="ORF">BFW38_08075</name>
</gene>
<evidence type="ECO:0000313" key="2">
    <source>
        <dbReference type="Proteomes" id="UP000094291"/>
    </source>
</evidence>
<dbReference type="InterPro" id="IPR016084">
    <property type="entry name" value="Haem_Oase-like_multi-hlx"/>
</dbReference>
<dbReference type="Gene3D" id="1.20.910.10">
    <property type="entry name" value="Heme oxygenase-like"/>
    <property type="match status" value="1"/>
</dbReference>
<evidence type="ECO:0008006" key="3">
    <source>
        <dbReference type="Google" id="ProtNLM"/>
    </source>
</evidence>
<dbReference type="EMBL" id="MDTQ01000001">
    <property type="protein sequence ID" value="ODC03511.1"/>
    <property type="molecule type" value="Genomic_DNA"/>
</dbReference>
<proteinExistence type="predicted"/>
<dbReference type="AlphaFoldDB" id="A0A1E2V942"/>
<keyword evidence="2" id="KW-1185">Reference proteome</keyword>
<protein>
    <recommendedName>
        <fullName evidence="3">Iron-containing redox enzyme family protein</fullName>
    </recommendedName>
</protein>